<reference evidence="2" key="1">
    <citation type="submission" date="2016-04" db="EMBL/GenBank/DDBJ databases">
        <authorList>
            <person name="Evans L.H."/>
            <person name="Alamgir A."/>
            <person name="Owens N."/>
            <person name="Weber N.D."/>
            <person name="Virtaneva K."/>
            <person name="Barbian K."/>
            <person name="Babar A."/>
            <person name="Rosenke K."/>
        </authorList>
    </citation>
    <scope>NUCLEOTIDE SEQUENCE</scope>
    <source>
        <strain evidence="2">Nono1</strain>
    </source>
</reference>
<dbReference type="AlphaFoldDB" id="A0A1M4EEC3"/>
<dbReference type="InterPro" id="IPR016181">
    <property type="entry name" value="Acyl_CoA_acyltransferase"/>
</dbReference>
<dbReference type="EMBL" id="LT559118">
    <property type="protein sequence ID" value="SBO97317.1"/>
    <property type="molecule type" value="Genomic_DNA"/>
</dbReference>
<dbReference type="RefSeq" id="WP_225266088.1">
    <property type="nucleotide sequence ID" value="NZ_CP084058.1"/>
</dbReference>
<dbReference type="Gene3D" id="3.40.630.30">
    <property type="match status" value="1"/>
</dbReference>
<organism evidence="2">
    <name type="scientific">Nonomuraea gerenzanensis</name>
    <dbReference type="NCBI Taxonomy" id="93944"/>
    <lineage>
        <taxon>Bacteria</taxon>
        <taxon>Bacillati</taxon>
        <taxon>Actinomycetota</taxon>
        <taxon>Actinomycetes</taxon>
        <taxon>Streptosporangiales</taxon>
        <taxon>Streptosporangiaceae</taxon>
        <taxon>Nonomuraea</taxon>
    </lineage>
</organism>
<evidence type="ECO:0000313" key="2">
    <source>
        <dbReference type="EMBL" id="SBO97317.1"/>
    </source>
</evidence>
<dbReference type="SUPFAM" id="SSF55729">
    <property type="entry name" value="Acyl-CoA N-acyltransferases (Nat)"/>
    <property type="match status" value="1"/>
</dbReference>
<name>A0A1M4EEC3_9ACTN</name>
<dbReference type="InterPro" id="IPR038740">
    <property type="entry name" value="BioF2-like_GNAT_dom"/>
</dbReference>
<proteinExistence type="predicted"/>
<protein>
    <recommendedName>
        <fullName evidence="1">BioF2-like acetyltransferase domain-containing protein</fullName>
    </recommendedName>
</protein>
<accession>A0A1M4EEC3</accession>
<sequence>MNTITEPAMDLGTVCGRVFASESWQDAWLAGRMEPPGPPPGHVRMRAGGVPVTLQLVTHSPLWRGYEGDAGLPPVWDGPVAYLSTVYAVANPLNQAPAPEASGTVAAALDTAGEWGAEALVVTNLEPGPALEALPPADALVRLDATCRLRLTDGMDGYLERLATAHRGRLRRYHRRGAEAGLTYHDRDVTEAGQVLPAFARLTRQSAERHGTPPLYSEAALRALLEVPGSRVLSADLDGRPAAGLLSFERDGCLVLWAAGIDYALLKTHYPYYFLIYEAIAAAAARGCRWVDFGRGNLEFKQRLGFHAVDLWSPVYVLAPGRTAHYAGRLAEMHRRIADFLGRPG</sequence>
<feature type="domain" description="BioF2-like acetyltransferase" evidence="1">
    <location>
        <begin position="166"/>
        <end position="302"/>
    </location>
</feature>
<gene>
    <name evidence="2" type="ORF">BN4615_P6833</name>
</gene>
<dbReference type="Pfam" id="PF13480">
    <property type="entry name" value="Acetyltransf_6"/>
    <property type="match status" value="1"/>
</dbReference>
<evidence type="ECO:0000259" key="1">
    <source>
        <dbReference type="Pfam" id="PF13480"/>
    </source>
</evidence>